<sequence length="405" mass="45309">MNSNRRQSTGLHRFLSVGHGENGSLYFNEEEDVEYNPVNEIQVDGPMEEDNEAYAVHKTRSYSFSQSSGTNRPCTSTPINRAISQQNNQLYPNRRPSLNNTFRRLLPKMNSSNSDSSQLSHKICRYAESPECSRVTFRNNNSEISPIAPRCRSNSLKCSVVELKSPRKSKDFLHRLNCTSSCSEDRDFMFISNQPDPTVQNDVKIATHSLQHLSSSPIVSNKTCVNNNKLVFNHRNNAGTARDDPVISSPPCTPLFARRESPPRVNFLIAKSQTTSSVGCDRLAGVTRRPSDFPKTNFHLFGYRGGRKSVGEILTAATSSSVTSTPIQTHRKNRFGSVPSIQFHYAEDEEEIETRRQPSSTISTPATPDLGKNRTPGNFMRRSATIAFSKGRKLSGLLGYSLPRR</sequence>
<accession>A0A226EKZ5</accession>
<comment type="caution">
    <text evidence="2">The sequence shown here is derived from an EMBL/GenBank/DDBJ whole genome shotgun (WGS) entry which is preliminary data.</text>
</comment>
<feature type="region of interest" description="Disordered" evidence="1">
    <location>
        <begin position="350"/>
        <end position="378"/>
    </location>
</feature>
<dbReference type="AlphaFoldDB" id="A0A226EKZ5"/>
<organism evidence="2 3">
    <name type="scientific">Folsomia candida</name>
    <name type="common">Springtail</name>
    <dbReference type="NCBI Taxonomy" id="158441"/>
    <lineage>
        <taxon>Eukaryota</taxon>
        <taxon>Metazoa</taxon>
        <taxon>Ecdysozoa</taxon>
        <taxon>Arthropoda</taxon>
        <taxon>Hexapoda</taxon>
        <taxon>Collembola</taxon>
        <taxon>Entomobryomorpha</taxon>
        <taxon>Isotomoidea</taxon>
        <taxon>Isotomidae</taxon>
        <taxon>Proisotominae</taxon>
        <taxon>Folsomia</taxon>
    </lineage>
</organism>
<dbReference type="EMBL" id="LNIX01000003">
    <property type="protein sequence ID" value="OXA57256.1"/>
    <property type="molecule type" value="Genomic_DNA"/>
</dbReference>
<feature type="compositionally biased region" description="Polar residues" evidence="1">
    <location>
        <begin position="357"/>
        <end position="366"/>
    </location>
</feature>
<evidence type="ECO:0000313" key="2">
    <source>
        <dbReference type="EMBL" id="OXA57256.1"/>
    </source>
</evidence>
<evidence type="ECO:0000313" key="3">
    <source>
        <dbReference type="Proteomes" id="UP000198287"/>
    </source>
</evidence>
<name>A0A226EKZ5_FOLCA</name>
<dbReference type="OrthoDB" id="2499658at2759"/>
<reference evidence="2 3" key="1">
    <citation type="submission" date="2015-12" db="EMBL/GenBank/DDBJ databases">
        <title>The genome of Folsomia candida.</title>
        <authorList>
            <person name="Faddeeva A."/>
            <person name="Derks M.F."/>
            <person name="Anvar Y."/>
            <person name="Smit S."/>
            <person name="Van Straalen N."/>
            <person name="Roelofs D."/>
        </authorList>
    </citation>
    <scope>NUCLEOTIDE SEQUENCE [LARGE SCALE GENOMIC DNA]</scope>
    <source>
        <strain evidence="2 3">VU population</strain>
        <tissue evidence="2">Whole body</tissue>
    </source>
</reference>
<dbReference type="Proteomes" id="UP000198287">
    <property type="component" value="Unassembled WGS sequence"/>
</dbReference>
<proteinExistence type="predicted"/>
<gene>
    <name evidence="2" type="ORF">Fcan01_07733</name>
</gene>
<protein>
    <submittedName>
        <fullName evidence="2">Uncharacterized protein</fullName>
    </submittedName>
</protein>
<keyword evidence="3" id="KW-1185">Reference proteome</keyword>
<evidence type="ECO:0000256" key="1">
    <source>
        <dbReference type="SAM" id="MobiDB-lite"/>
    </source>
</evidence>